<dbReference type="InterPro" id="IPR001680">
    <property type="entry name" value="WD40_rpt"/>
</dbReference>
<dbReference type="GO" id="GO:0051015">
    <property type="term" value="F:actin filament binding"/>
    <property type="evidence" value="ECO:0007669"/>
    <property type="project" value="TreeGrafter"/>
</dbReference>
<evidence type="ECO:0000256" key="3">
    <source>
        <dbReference type="ARBA" id="ARBA00038366"/>
    </source>
</evidence>
<dbReference type="PANTHER" id="PTHR19856:SF0">
    <property type="entry name" value="WD REPEAT-CONTAINING PROTEIN 1"/>
    <property type="match status" value="1"/>
</dbReference>
<comment type="similarity">
    <text evidence="3">Belongs to the WD repeat AIP1 family.</text>
</comment>
<dbReference type="InterPro" id="IPR036322">
    <property type="entry name" value="WD40_repeat_dom_sf"/>
</dbReference>
<dbReference type="PROSITE" id="PS00678">
    <property type="entry name" value="WD_REPEATS_1"/>
    <property type="match status" value="1"/>
</dbReference>
<reference evidence="5" key="3">
    <citation type="submission" date="2025-09" db="UniProtKB">
        <authorList>
            <consortium name="Ensembl"/>
        </authorList>
    </citation>
    <scope>IDENTIFICATION</scope>
</reference>
<dbReference type="GO" id="GO:0030042">
    <property type="term" value="P:actin filament depolymerization"/>
    <property type="evidence" value="ECO:0007669"/>
    <property type="project" value="TreeGrafter"/>
</dbReference>
<dbReference type="STRING" id="51511.ENSCSAVP00000000533"/>
<dbReference type="PANTHER" id="PTHR19856">
    <property type="entry name" value="WD-REPEATCONTAINING PROTEIN WDR1"/>
    <property type="match status" value="1"/>
</dbReference>
<dbReference type="eggNOG" id="KOG0318">
    <property type="taxonomic scope" value="Eukaryota"/>
</dbReference>
<keyword evidence="6" id="KW-1185">Reference proteome</keyword>
<name>H2Y5D5_CIOSA</name>
<organism evidence="5 6">
    <name type="scientific">Ciona savignyi</name>
    <name type="common">Pacific transparent sea squirt</name>
    <dbReference type="NCBI Taxonomy" id="51511"/>
    <lineage>
        <taxon>Eukaryota</taxon>
        <taxon>Metazoa</taxon>
        <taxon>Chordata</taxon>
        <taxon>Tunicata</taxon>
        <taxon>Ascidiacea</taxon>
        <taxon>Phlebobranchia</taxon>
        <taxon>Cionidae</taxon>
        <taxon>Ciona</taxon>
    </lineage>
</organism>
<evidence type="ECO:0000313" key="5">
    <source>
        <dbReference type="Ensembl" id="ENSCSAVP00000000533.1"/>
    </source>
</evidence>
<dbReference type="GeneTree" id="ENSGT00390000009416"/>
<dbReference type="HOGENOM" id="CLU_015246_3_0_1"/>
<dbReference type="Proteomes" id="UP000007875">
    <property type="component" value="Unassembled WGS sequence"/>
</dbReference>
<dbReference type="Pfam" id="PF00400">
    <property type="entry name" value="WD40"/>
    <property type="match status" value="4"/>
</dbReference>
<dbReference type="PROSITE" id="PS50082">
    <property type="entry name" value="WD_REPEATS_2"/>
    <property type="match status" value="2"/>
</dbReference>
<dbReference type="SMART" id="SM00320">
    <property type="entry name" value="WD40"/>
    <property type="match status" value="7"/>
</dbReference>
<proteinExistence type="inferred from homology"/>
<dbReference type="GO" id="GO:0030864">
    <property type="term" value="C:cortical actin cytoskeleton"/>
    <property type="evidence" value="ECO:0007669"/>
    <property type="project" value="TreeGrafter"/>
</dbReference>
<dbReference type="Gene3D" id="2.130.10.10">
    <property type="entry name" value="YVTN repeat-like/Quinoprotein amine dehydrogenase"/>
    <property type="match status" value="2"/>
</dbReference>
<feature type="repeat" description="WD" evidence="4">
    <location>
        <begin position="87"/>
        <end position="128"/>
    </location>
</feature>
<evidence type="ECO:0000256" key="1">
    <source>
        <dbReference type="ARBA" id="ARBA00022574"/>
    </source>
</evidence>
<sequence>MSKSCNSIDLKPTRPYRCAVASEDYSTSFYEGPPFKRVIKELEGGNNFANCVRFSPDGKYFAVGNSNKNVYLFDGKTADLVGVIGEEPTHQGGVYSLCFSPDSQELLTVSADKTAKIWNVDSRQLETNFVMGTSVEDQQLGCLWQDDHIITVSLSGELKYLDRTNPDTPLKVIRGHNKAIVWVATDRKEAIFSGSFEGRILKWNASTGEAIQFKGRGHNTKVTCALYDANSNCLITAGLDDNVRFTDCDTCEYNNETAVPLESQPSAMAMASDGGIVVACQNELVLIKDGRKVCSLPWKAHFPAKIAVFGSTIISTGVTTNSFKLYNIENNTITATTDKFSTNKAIYAFAVSPDLSKVAVADFSSILVYNLCDNSFKDPEKSFHGHSSNISALGWSPDGQHLCSVSMDQQLIVWDYASESKKTKRAYFKSVITDCTWLDDNTVVTVADDCAVKQWSISF</sequence>
<evidence type="ECO:0000313" key="6">
    <source>
        <dbReference type="Proteomes" id="UP000007875"/>
    </source>
</evidence>
<accession>H2Y5D5</accession>
<keyword evidence="1 4" id="KW-0853">WD repeat</keyword>
<keyword evidence="2" id="KW-0677">Repeat</keyword>
<dbReference type="AlphaFoldDB" id="H2Y5D5"/>
<reference evidence="5" key="2">
    <citation type="submission" date="2025-08" db="UniProtKB">
        <authorList>
            <consortium name="Ensembl"/>
        </authorList>
    </citation>
    <scope>IDENTIFICATION</scope>
</reference>
<feature type="repeat" description="WD" evidence="4">
    <location>
        <begin position="383"/>
        <end position="424"/>
    </location>
</feature>
<evidence type="ECO:0000256" key="2">
    <source>
        <dbReference type="ARBA" id="ARBA00022737"/>
    </source>
</evidence>
<reference evidence="6" key="1">
    <citation type="submission" date="2003-08" db="EMBL/GenBank/DDBJ databases">
        <authorList>
            <person name="Birren B."/>
            <person name="Nusbaum C."/>
            <person name="Abebe A."/>
            <person name="Abouelleil A."/>
            <person name="Adekoya E."/>
            <person name="Ait-zahra M."/>
            <person name="Allen N."/>
            <person name="Allen T."/>
            <person name="An P."/>
            <person name="Anderson M."/>
            <person name="Anderson S."/>
            <person name="Arachchi H."/>
            <person name="Armbruster J."/>
            <person name="Bachantsang P."/>
            <person name="Baldwin J."/>
            <person name="Barry A."/>
            <person name="Bayul T."/>
            <person name="Blitshsteyn B."/>
            <person name="Bloom T."/>
            <person name="Blye J."/>
            <person name="Boguslavskiy L."/>
            <person name="Borowsky M."/>
            <person name="Boukhgalter B."/>
            <person name="Brunache A."/>
            <person name="Butler J."/>
            <person name="Calixte N."/>
            <person name="Calvo S."/>
            <person name="Camarata J."/>
            <person name="Campo K."/>
            <person name="Chang J."/>
            <person name="Cheshatsang Y."/>
            <person name="Citroen M."/>
            <person name="Collymore A."/>
            <person name="Considine T."/>
            <person name="Cook A."/>
            <person name="Cooke P."/>
            <person name="Corum B."/>
            <person name="Cuomo C."/>
            <person name="David R."/>
            <person name="Dawoe T."/>
            <person name="Degray S."/>
            <person name="Dodge S."/>
            <person name="Dooley K."/>
            <person name="Dorje P."/>
            <person name="Dorjee K."/>
            <person name="Dorris L."/>
            <person name="Duffey N."/>
            <person name="Dupes A."/>
            <person name="Elkins T."/>
            <person name="Engels R."/>
            <person name="Erickson J."/>
            <person name="Farina A."/>
            <person name="Faro S."/>
            <person name="Ferreira P."/>
            <person name="Fischer H."/>
            <person name="Fitzgerald M."/>
            <person name="Foley K."/>
            <person name="Gage D."/>
            <person name="Galagan J."/>
            <person name="Gearin G."/>
            <person name="Gnerre S."/>
            <person name="Gnirke A."/>
            <person name="Goyette A."/>
            <person name="Graham J."/>
            <person name="Grandbois E."/>
            <person name="Gyaltsen K."/>
            <person name="Hafez N."/>
            <person name="Hagopian D."/>
            <person name="Hagos B."/>
            <person name="Hall J."/>
            <person name="Hatcher B."/>
            <person name="Heller A."/>
            <person name="Higgins H."/>
            <person name="Honan T."/>
            <person name="Horn A."/>
            <person name="Houde N."/>
            <person name="Hughes L."/>
            <person name="Hulme W."/>
            <person name="Husby E."/>
            <person name="Iliev I."/>
            <person name="Jaffe D."/>
            <person name="Jones C."/>
            <person name="Kamal M."/>
            <person name="Kamat A."/>
            <person name="Kamvysselis M."/>
            <person name="Karlsson E."/>
            <person name="Kells C."/>
            <person name="Kieu A."/>
            <person name="Kisner P."/>
            <person name="Kodira C."/>
            <person name="Kulbokas E."/>
            <person name="Labutti K."/>
            <person name="Lama D."/>
            <person name="Landers T."/>
            <person name="Leger J."/>
            <person name="Levine S."/>
            <person name="Lewis D."/>
            <person name="Lewis T."/>
            <person name="Lindblad-toh K."/>
            <person name="Liu X."/>
            <person name="Lokyitsang T."/>
            <person name="Lokyitsang Y."/>
            <person name="Lucien O."/>
            <person name="Lui A."/>
            <person name="Ma L.J."/>
            <person name="Mabbitt R."/>
            <person name="Macdonald J."/>
            <person name="Maclean C."/>
            <person name="Major J."/>
            <person name="Manning J."/>
            <person name="Marabella R."/>
            <person name="Maru K."/>
            <person name="Matthews C."/>
            <person name="Mauceli E."/>
            <person name="Mccarthy M."/>
            <person name="Mcdonough S."/>
            <person name="Mcghee T."/>
            <person name="Meldrim J."/>
            <person name="Meneus L."/>
            <person name="Mesirov J."/>
            <person name="Mihalev A."/>
            <person name="Mihova T."/>
            <person name="Mikkelsen T."/>
            <person name="Mlenga V."/>
            <person name="Moru K."/>
            <person name="Mozes J."/>
            <person name="Mulrain L."/>
            <person name="Munson G."/>
            <person name="Naylor J."/>
            <person name="Newes C."/>
            <person name="Nguyen C."/>
            <person name="Nguyen N."/>
            <person name="Nguyen T."/>
            <person name="Nicol R."/>
            <person name="Nielsen C."/>
            <person name="Nizzari M."/>
            <person name="Norbu C."/>
            <person name="Norbu N."/>
            <person name="O'donnell P."/>
            <person name="Okoawo O."/>
            <person name="O'leary S."/>
            <person name="Omotosho B."/>
            <person name="O'neill K."/>
            <person name="Osman S."/>
            <person name="Parker S."/>
            <person name="Perrin D."/>
            <person name="Phunkhang P."/>
            <person name="Piqani B."/>
            <person name="Purcell S."/>
            <person name="Rachupka T."/>
            <person name="Ramasamy U."/>
            <person name="Rameau R."/>
            <person name="Ray V."/>
            <person name="Raymond C."/>
            <person name="Retta R."/>
            <person name="Richardson S."/>
            <person name="Rise C."/>
            <person name="Rodriguez J."/>
            <person name="Rogers J."/>
            <person name="Rogov P."/>
            <person name="Rutman M."/>
            <person name="Schupbach R."/>
            <person name="Seaman C."/>
            <person name="Settipalli S."/>
            <person name="Sharpe T."/>
            <person name="Sheridan J."/>
            <person name="Sherpa N."/>
            <person name="Shi J."/>
            <person name="Smirnov S."/>
            <person name="Smith C."/>
            <person name="Sougnez C."/>
            <person name="Spencer B."/>
            <person name="Stalker J."/>
            <person name="Stange-thomann N."/>
            <person name="Stavropoulos S."/>
            <person name="Stetson K."/>
            <person name="Stone C."/>
            <person name="Stone S."/>
            <person name="Stubbs M."/>
            <person name="Talamas J."/>
            <person name="Tchuinga P."/>
            <person name="Tenzing P."/>
            <person name="Tesfaye S."/>
            <person name="Theodore J."/>
            <person name="Thoulutsang Y."/>
            <person name="Topham K."/>
            <person name="Towey S."/>
            <person name="Tsamla T."/>
            <person name="Tsomo N."/>
            <person name="Vallee D."/>
            <person name="Vassiliev H."/>
            <person name="Venkataraman V."/>
            <person name="Vinson J."/>
            <person name="Vo A."/>
            <person name="Wade C."/>
            <person name="Wang S."/>
            <person name="Wangchuk T."/>
            <person name="Wangdi T."/>
            <person name="Whittaker C."/>
            <person name="Wilkinson J."/>
            <person name="Wu Y."/>
            <person name="Wyman D."/>
            <person name="Yadav S."/>
            <person name="Yang S."/>
            <person name="Yang X."/>
            <person name="Yeager S."/>
            <person name="Yee E."/>
            <person name="Young G."/>
            <person name="Zainoun J."/>
            <person name="Zembeck L."/>
            <person name="Zimmer A."/>
            <person name="Zody M."/>
            <person name="Lander E."/>
        </authorList>
    </citation>
    <scope>NUCLEOTIDE SEQUENCE [LARGE SCALE GENOMIC DNA]</scope>
</reference>
<dbReference type="GO" id="GO:0040011">
    <property type="term" value="P:locomotion"/>
    <property type="evidence" value="ECO:0007669"/>
    <property type="project" value="TreeGrafter"/>
</dbReference>
<dbReference type="OMA" id="GSIDTCV"/>
<dbReference type="Ensembl" id="ENSCSAVT00000000538.1">
    <property type="protein sequence ID" value="ENSCSAVP00000000533.1"/>
    <property type="gene ID" value="ENSCSAVG00000000300.1"/>
</dbReference>
<dbReference type="InParanoid" id="H2Y5D5"/>
<dbReference type="InterPro" id="IPR015943">
    <property type="entry name" value="WD40/YVTN_repeat-like_dom_sf"/>
</dbReference>
<dbReference type="PROSITE" id="PS50294">
    <property type="entry name" value="WD_REPEATS_REGION"/>
    <property type="match status" value="2"/>
</dbReference>
<dbReference type="InterPro" id="IPR019775">
    <property type="entry name" value="WD40_repeat_CS"/>
</dbReference>
<evidence type="ECO:0000256" key="4">
    <source>
        <dbReference type="PROSITE-ProRule" id="PRU00221"/>
    </source>
</evidence>
<dbReference type="SUPFAM" id="SSF50978">
    <property type="entry name" value="WD40 repeat-like"/>
    <property type="match status" value="1"/>
</dbReference>
<protein>
    <submittedName>
        <fullName evidence="5">Uncharacterized protein</fullName>
    </submittedName>
</protein>